<name>A0ABM8Y9H6_9BACI</name>
<gene>
    <name evidence="1" type="ORF">BACCIP111899_01586</name>
</gene>
<keyword evidence="2" id="KW-1185">Reference proteome</keyword>
<dbReference type="SUPFAM" id="SSF88659">
    <property type="entry name" value="Sigma3 and sigma4 domains of RNA polymerase sigma factors"/>
    <property type="match status" value="1"/>
</dbReference>
<dbReference type="RefSeq" id="WP_230574597.1">
    <property type="nucleotide sequence ID" value="NZ_CAKJTI010000006.1"/>
</dbReference>
<sequence>MKKTEGLYEVWEVESFLAGMHRVRELRYCDDGSKVYANTWLDIINVLQTPDVLTPRQIQAIALVYVYELKRAEAAQLLGVSKPAITRVLGSAAQRIVDVLNGEKLARTRTQAAYEMVTDDPALKAWLCEAIDAGIVPLWPVKPFDAPTDKKSYKERQKAEEGEGYEWLNPRRLRRIEEEHEFVKPEIFPIRRQVAQKRVLTESNIDDQDFANMQQGDKLEGKHEPSMKYNLKTQRLEFRKKKLYAN</sequence>
<dbReference type="InterPro" id="IPR013324">
    <property type="entry name" value="RNA_pol_sigma_r3/r4-like"/>
</dbReference>
<organism evidence="1 2">
    <name type="scientific">Bacillus rhizoplanae</name>
    <dbReference type="NCBI Taxonomy" id="2880966"/>
    <lineage>
        <taxon>Bacteria</taxon>
        <taxon>Bacillati</taxon>
        <taxon>Bacillota</taxon>
        <taxon>Bacilli</taxon>
        <taxon>Bacillales</taxon>
        <taxon>Bacillaceae</taxon>
        <taxon>Bacillus</taxon>
    </lineage>
</organism>
<dbReference type="EMBL" id="CAKJTI010000006">
    <property type="protein sequence ID" value="CAG9612410.1"/>
    <property type="molecule type" value="Genomic_DNA"/>
</dbReference>
<protein>
    <submittedName>
        <fullName evidence="1">Uncharacterized protein</fullName>
    </submittedName>
</protein>
<dbReference type="Gene3D" id="1.10.10.10">
    <property type="entry name" value="Winged helix-like DNA-binding domain superfamily/Winged helix DNA-binding domain"/>
    <property type="match status" value="1"/>
</dbReference>
<accession>A0ABM8Y9H6</accession>
<reference evidence="1 2" key="1">
    <citation type="submission" date="2021-10" db="EMBL/GenBank/DDBJ databases">
        <authorList>
            <person name="Criscuolo A."/>
        </authorList>
    </citation>
    <scope>NUCLEOTIDE SEQUENCE [LARGE SCALE GENOMIC DNA]</scope>
    <source>
        <strain evidence="2">CIP 111899</strain>
    </source>
</reference>
<proteinExistence type="predicted"/>
<dbReference type="Proteomes" id="UP000789423">
    <property type="component" value="Unassembled WGS sequence"/>
</dbReference>
<dbReference type="InterPro" id="IPR036388">
    <property type="entry name" value="WH-like_DNA-bd_sf"/>
</dbReference>
<comment type="caution">
    <text evidence="1">The sequence shown here is derived from an EMBL/GenBank/DDBJ whole genome shotgun (WGS) entry which is preliminary data.</text>
</comment>
<evidence type="ECO:0000313" key="2">
    <source>
        <dbReference type="Proteomes" id="UP000789423"/>
    </source>
</evidence>
<evidence type="ECO:0000313" key="1">
    <source>
        <dbReference type="EMBL" id="CAG9612410.1"/>
    </source>
</evidence>